<name>O44716_CAEEL</name>
<feature type="compositionally biased region" description="Polar residues" evidence="1">
    <location>
        <begin position="177"/>
        <end position="186"/>
    </location>
</feature>
<keyword evidence="3" id="KW-1185">Reference proteome</keyword>
<dbReference type="SMR" id="O44716"/>
<feature type="region of interest" description="Disordered" evidence="1">
    <location>
        <begin position="177"/>
        <end position="203"/>
    </location>
</feature>
<evidence type="ECO:0000313" key="4">
    <source>
        <dbReference type="WormBase" id="C46E10.3"/>
    </source>
</evidence>
<dbReference type="RefSeq" id="NP_494629.1">
    <property type="nucleotide sequence ID" value="NM_062228.1"/>
</dbReference>
<evidence type="ECO:0000313" key="3">
    <source>
        <dbReference type="Proteomes" id="UP000001940"/>
    </source>
</evidence>
<dbReference type="STRING" id="6239.C46E10.3.1"/>
<dbReference type="AlphaFoldDB" id="O44716"/>
<dbReference type="Bgee" id="WBGene00016709">
    <property type="expression patterns" value="Expressed in multicellular organism and 1 other cell type or tissue"/>
</dbReference>
<organism evidence="2 3">
    <name type="scientific">Caenorhabditis elegans</name>
    <dbReference type="NCBI Taxonomy" id="6239"/>
    <lineage>
        <taxon>Eukaryota</taxon>
        <taxon>Metazoa</taxon>
        <taxon>Ecdysozoa</taxon>
        <taxon>Nematoda</taxon>
        <taxon>Chromadorea</taxon>
        <taxon>Rhabditida</taxon>
        <taxon>Rhabditina</taxon>
        <taxon>Rhabditomorpha</taxon>
        <taxon>Rhabditoidea</taxon>
        <taxon>Rhabditidae</taxon>
        <taxon>Peloderinae</taxon>
        <taxon>Caenorhabditis</taxon>
    </lineage>
</organism>
<dbReference type="HOGENOM" id="CLU_704446_0_0_1"/>
<dbReference type="WormBase" id="C46E10.3">
    <property type="protein sequence ID" value="CE08761"/>
    <property type="gene ID" value="WBGene00016709"/>
</dbReference>
<dbReference type="EMBL" id="BX284602">
    <property type="protein sequence ID" value="CCD67471.1"/>
    <property type="molecule type" value="Genomic_DNA"/>
</dbReference>
<dbReference type="InParanoid" id="O44716"/>
<feature type="compositionally biased region" description="Basic and acidic residues" evidence="1">
    <location>
        <begin position="187"/>
        <end position="203"/>
    </location>
</feature>
<evidence type="ECO:0000256" key="1">
    <source>
        <dbReference type="SAM" id="MobiDB-lite"/>
    </source>
</evidence>
<dbReference type="GeneID" id="183507"/>
<protein>
    <submittedName>
        <fullName evidence="2">BEN domain-containing protein</fullName>
    </submittedName>
</protein>
<dbReference type="CTD" id="183507"/>
<gene>
    <name evidence="2 4" type="ORF">C46E10.3</name>
    <name evidence="2" type="ORF">CELE_C46E10.3</name>
</gene>
<evidence type="ECO:0000313" key="2">
    <source>
        <dbReference type="EMBL" id="CCD67471.1"/>
    </source>
</evidence>
<dbReference type="UCSC" id="C46E10.3">
    <property type="organism name" value="c. elegans"/>
</dbReference>
<dbReference type="Proteomes" id="UP000001940">
    <property type="component" value="Chromosome II"/>
</dbReference>
<accession>O44716</accession>
<sequence length="392" mass="44079">MKDYSGASLEEVLKLAESIPDVELRGEPAGIAVQVAREPSAEPLPKLPRVIKEEPYFPENSEQASSSPPVPQILCASPNGPVIHGKSLVAGYRPDDRTPANTPPRLYIPPNIYTPANGPLFQAEPRDLEREDLLRQIDVFRQQSFQTAQNYQLVLTDNRTLLSRTDQLEQANTRLTSQVKSLSSENEAVKEQRDRATRRAQSLKKENQRLRELFPSAVEMVNGRPEPFPQCSVINFVPSLAISSLPSTSIPATILPKIDNLAKVPSFAPFQISSLPLSEPFLRSPSLQDDLKLAGIKNMQDKQNLYVYEKLVKKCLFHPSKGDCPQDSYDLPRFSTVLKALYGCTVGNSDMEEATDRLTRQIADEQRFQVAMNWITKIVRKRRQIKELQAPY</sequence>
<dbReference type="PIR" id="E88108">
    <property type="entry name" value="E88108"/>
</dbReference>
<dbReference type="AGR" id="WB:WBGene00016709"/>
<dbReference type="KEGG" id="cel:CELE_C46E10.3"/>
<proteinExistence type="predicted"/>
<dbReference type="PaxDb" id="6239-C46E10.3"/>
<reference evidence="2 3" key="1">
    <citation type="journal article" date="1998" name="Science">
        <title>Genome sequence of the nematode C. elegans: a platform for investigating biology.</title>
        <authorList>
            <consortium name="The C. elegans sequencing consortium"/>
            <person name="Sulson J.E."/>
            <person name="Waterston R."/>
        </authorList>
    </citation>
    <scope>NUCLEOTIDE SEQUENCE [LARGE SCALE GENOMIC DNA]</scope>
    <source>
        <strain evidence="2 3">Bristol N2</strain>
    </source>
</reference>